<dbReference type="EMBL" id="KI517384">
    <property type="protein sequence ID" value="ESQ54209.1"/>
    <property type="molecule type" value="Genomic_DNA"/>
</dbReference>
<evidence type="ECO:0000313" key="2">
    <source>
        <dbReference type="EMBL" id="ESQ54209.1"/>
    </source>
</evidence>
<evidence type="ECO:0000256" key="1">
    <source>
        <dbReference type="SAM" id="SignalP"/>
    </source>
</evidence>
<protein>
    <submittedName>
        <fullName evidence="2">Uncharacterized protein</fullName>
    </submittedName>
</protein>
<keyword evidence="1" id="KW-0732">Signal</keyword>
<evidence type="ECO:0000313" key="3">
    <source>
        <dbReference type="Proteomes" id="UP000030689"/>
    </source>
</evidence>
<accession>V4MCP8</accession>
<dbReference type="OMA" id="GYVQLWG"/>
<dbReference type="KEGG" id="eus:EUTSA_v10027378mg"/>
<name>V4MCP8_EUTSA</name>
<proteinExistence type="predicted"/>
<feature type="chain" id="PRO_5004721629" evidence="1">
    <location>
        <begin position="20"/>
        <end position="215"/>
    </location>
</feature>
<gene>
    <name evidence="2" type="ORF">EUTSA_v10027378mg</name>
</gene>
<keyword evidence="3" id="KW-1185">Reference proteome</keyword>
<dbReference type="Gramene" id="ESQ54209">
    <property type="protein sequence ID" value="ESQ54209"/>
    <property type="gene ID" value="EUTSA_v10027378mg"/>
</dbReference>
<sequence>MSLGIKVFILFLLVQSSMAKYWVDKNPFAKIKPFKPDQSEIDYLSIFRGMIRGWQREADKQYPLWTPTNYMNRAIFLQKKVRGYVRLWGAWKNHRGYPYGDLRNKLQDDLWPISYSNYCRQSEGKNLLTSLVYGLSTEAAIRSAIPYRCWSSLAITIFRELSKMRGTKWLPSITGFIILQVKAHLKGRDYAAEFQDRLAQTTANLELLDDIMHRR</sequence>
<feature type="signal peptide" evidence="1">
    <location>
        <begin position="1"/>
        <end position="19"/>
    </location>
</feature>
<dbReference type="Proteomes" id="UP000030689">
    <property type="component" value="Unassembled WGS sequence"/>
</dbReference>
<organism evidence="2 3">
    <name type="scientific">Eutrema salsugineum</name>
    <name type="common">Saltwater cress</name>
    <name type="synonym">Sisymbrium salsugineum</name>
    <dbReference type="NCBI Taxonomy" id="72664"/>
    <lineage>
        <taxon>Eukaryota</taxon>
        <taxon>Viridiplantae</taxon>
        <taxon>Streptophyta</taxon>
        <taxon>Embryophyta</taxon>
        <taxon>Tracheophyta</taxon>
        <taxon>Spermatophyta</taxon>
        <taxon>Magnoliopsida</taxon>
        <taxon>eudicotyledons</taxon>
        <taxon>Gunneridae</taxon>
        <taxon>Pentapetalae</taxon>
        <taxon>rosids</taxon>
        <taxon>malvids</taxon>
        <taxon>Brassicales</taxon>
        <taxon>Brassicaceae</taxon>
        <taxon>Eutremeae</taxon>
        <taxon>Eutrema</taxon>
    </lineage>
</organism>
<reference evidence="2 3" key="1">
    <citation type="journal article" date="2013" name="Front. Plant Sci.">
        <title>The Reference Genome of the Halophytic Plant Eutrema salsugineum.</title>
        <authorList>
            <person name="Yang R."/>
            <person name="Jarvis D.E."/>
            <person name="Chen H."/>
            <person name="Beilstein M.A."/>
            <person name="Grimwood J."/>
            <person name="Jenkins J."/>
            <person name="Shu S."/>
            <person name="Prochnik S."/>
            <person name="Xin M."/>
            <person name="Ma C."/>
            <person name="Schmutz J."/>
            <person name="Wing R.A."/>
            <person name="Mitchell-Olds T."/>
            <person name="Schumaker K.S."/>
            <person name="Wang X."/>
        </authorList>
    </citation>
    <scope>NUCLEOTIDE SEQUENCE [LARGE SCALE GENOMIC DNA]</scope>
</reference>
<dbReference type="AlphaFoldDB" id="V4MCP8"/>